<name>E2ZI60_9FIRM</name>
<dbReference type="STRING" id="748224.HMPREF9436_01351"/>
<organism evidence="1 2">
    <name type="scientific">Faecalibacterium cf. prausnitzii KLE1255</name>
    <dbReference type="NCBI Taxonomy" id="748224"/>
    <lineage>
        <taxon>Bacteria</taxon>
        <taxon>Bacillati</taxon>
        <taxon>Bacillota</taxon>
        <taxon>Clostridia</taxon>
        <taxon>Eubacteriales</taxon>
        <taxon>Oscillospiraceae</taxon>
        <taxon>Faecalibacterium</taxon>
    </lineage>
</organism>
<evidence type="ECO:0000313" key="1">
    <source>
        <dbReference type="EMBL" id="EFQ07135.1"/>
    </source>
</evidence>
<dbReference type="BioCyc" id="FCF748224-HMP:GTSS-34-MONOMER"/>
<accession>E2ZI60</accession>
<dbReference type="EMBL" id="AECU01000115">
    <property type="protein sequence ID" value="EFQ07135.1"/>
    <property type="molecule type" value="Genomic_DNA"/>
</dbReference>
<dbReference type="AlphaFoldDB" id="E2ZI60"/>
<proteinExistence type="predicted"/>
<sequence length="41" mass="4774">MRPPGRTLPKATCDSDMYNREFPSGNFLFFVVCMMSLFRLP</sequence>
<protein>
    <submittedName>
        <fullName evidence="1">Uncharacterized protein</fullName>
    </submittedName>
</protein>
<dbReference type="Proteomes" id="UP000006028">
    <property type="component" value="Unassembled WGS sequence"/>
</dbReference>
<dbReference type="HOGENOM" id="CLU_214859_0_0_9"/>
<gene>
    <name evidence="1" type="ORF">HMPREF9436_01351</name>
</gene>
<comment type="caution">
    <text evidence="1">The sequence shown here is derived from an EMBL/GenBank/DDBJ whole genome shotgun (WGS) entry which is preliminary data.</text>
</comment>
<reference evidence="1 2" key="1">
    <citation type="submission" date="2010-08" db="EMBL/GenBank/DDBJ databases">
        <authorList>
            <person name="Weinstock G."/>
            <person name="Sodergren E."/>
            <person name="Clifton S."/>
            <person name="Fulton L."/>
            <person name="Fulton B."/>
            <person name="Courtney L."/>
            <person name="Fronick C."/>
            <person name="Harrison M."/>
            <person name="Strong C."/>
            <person name="Farmer C."/>
            <person name="Delahaunty K."/>
            <person name="Markovic C."/>
            <person name="Hall O."/>
            <person name="Minx P."/>
            <person name="Tomlinson C."/>
            <person name="Mitreva M."/>
            <person name="Hou S."/>
            <person name="Chen J."/>
            <person name="Wollam A."/>
            <person name="Pepin K.H."/>
            <person name="Johnson M."/>
            <person name="Bhonagiri V."/>
            <person name="Zhang X."/>
            <person name="Suruliraj S."/>
            <person name="Warren W."/>
            <person name="Chinwalla A."/>
            <person name="Mardis E.R."/>
            <person name="Wilson R.K."/>
        </authorList>
    </citation>
    <scope>NUCLEOTIDE SEQUENCE [LARGE SCALE GENOMIC DNA]</scope>
    <source>
        <strain evidence="1 2">KLE1255</strain>
    </source>
</reference>
<evidence type="ECO:0000313" key="2">
    <source>
        <dbReference type="Proteomes" id="UP000006028"/>
    </source>
</evidence>